<dbReference type="AlphaFoldDB" id="A0A8X6KMF2"/>
<accession>A0A8X6KMF2</accession>
<comment type="caution">
    <text evidence="1">The sequence shown here is derived from an EMBL/GenBank/DDBJ whole genome shotgun (WGS) entry which is preliminary data.</text>
</comment>
<dbReference type="EMBL" id="BMAO01002031">
    <property type="protein sequence ID" value="GFQ77686.1"/>
    <property type="molecule type" value="Genomic_DNA"/>
</dbReference>
<evidence type="ECO:0000313" key="2">
    <source>
        <dbReference type="Proteomes" id="UP000887116"/>
    </source>
</evidence>
<keyword evidence="2" id="KW-1185">Reference proteome</keyword>
<protein>
    <submittedName>
        <fullName evidence="1">Uncharacterized protein</fullName>
    </submittedName>
</protein>
<reference evidence="1" key="1">
    <citation type="submission" date="2020-07" db="EMBL/GenBank/DDBJ databases">
        <title>Multicomponent nature underlies the extraordinary mechanical properties of spider dragline silk.</title>
        <authorList>
            <person name="Kono N."/>
            <person name="Nakamura H."/>
            <person name="Mori M."/>
            <person name="Yoshida Y."/>
            <person name="Ohtoshi R."/>
            <person name="Malay A.D."/>
            <person name="Moran D.A.P."/>
            <person name="Tomita M."/>
            <person name="Numata K."/>
            <person name="Arakawa K."/>
        </authorList>
    </citation>
    <scope>NUCLEOTIDE SEQUENCE</scope>
</reference>
<gene>
    <name evidence="1" type="ORF">TNCT_255591</name>
</gene>
<proteinExistence type="predicted"/>
<name>A0A8X6KMF2_TRICU</name>
<organism evidence="1 2">
    <name type="scientific">Trichonephila clavata</name>
    <name type="common">Joro spider</name>
    <name type="synonym">Nephila clavata</name>
    <dbReference type="NCBI Taxonomy" id="2740835"/>
    <lineage>
        <taxon>Eukaryota</taxon>
        <taxon>Metazoa</taxon>
        <taxon>Ecdysozoa</taxon>
        <taxon>Arthropoda</taxon>
        <taxon>Chelicerata</taxon>
        <taxon>Arachnida</taxon>
        <taxon>Araneae</taxon>
        <taxon>Araneomorphae</taxon>
        <taxon>Entelegynae</taxon>
        <taxon>Araneoidea</taxon>
        <taxon>Nephilidae</taxon>
        <taxon>Trichonephila</taxon>
    </lineage>
</organism>
<dbReference type="Proteomes" id="UP000887116">
    <property type="component" value="Unassembled WGS sequence"/>
</dbReference>
<sequence>MQASFSTPRPLLGRFSSLLGISKRRLLEKPLFSAEREKTYPLRFNIDIKEIKEVKGFLGALFHTMTTVPLFCHCRYNYVCFLLMKIVSLLDDALCRSNMVLCENFVSEVVRNCSECVTAVAVVLFTYAETHVLVVAEKIHFPLLKLVLESLN</sequence>
<evidence type="ECO:0000313" key="1">
    <source>
        <dbReference type="EMBL" id="GFQ77686.1"/>
    </source>
</evidence>